<dbReference type="FunFam" id="2.10.25.10:FF:000038">
    <property type="entry name" value="Fibrillin 2"/>
    <property type="match status" value="1"/>
</dbReference>
<evidence type="ECO:0000313" key="8">
    <source>
        <dbReference type="Proteomes" id="UP000887116"/>
    </source>
</evidence>
<dbReference type="InterPro" id="IPR049883">
    <property type="entry name" value="NOTCH1_EGF-like"/>
</dbReference>
<dbReference type="Pfam" id="PF00008">
    <property type="entry name" value="EGF"/>
    <property type="match status" value="1"/>
</dbReference>
<dbReference type="PROSITE" id="PS00010">
    <property type="entry name" value="ASX_HYDROXYL"/>
    <property type="match status" value="1"/>
</dbReference>
<dbReference type="InterPro" id="IPR000742">
    <property type="entry name" value="EGF"/>
</dbReference>
<dbReference type="PROSITE" id="PS00022">
    <property type="entry name" value="EGF_1"/>
    <property type="match status" value="2"/>
</dbReference>
<dbReference type="InterPro" id="IPR009030">
    <property type="entry name" value="Growth_fac_rcpt_cys_sf"/>
</dbReference>
<keyword evidence="1 5" id="KW-0245">EGF-like domain</keyword>
<feature type="disulfide bond" evidence="5">
    <location>
        <begin position="87"/>
        <end position="96"/>
    </location>
</feature>
<dbReference type="AlphaFoldDB" id="A0A8X6EZQ7"/>
<dbReference type="OrthoDB" id="283575at2759"/>
<evidence type="ECO:0000313" key="7">
    <source>
        <dbReference type="EMBL" id="GFQ67015.1"/>
    </source>
</evidence>
<feature type="non-terminal residue" evidence="7">
    <location>
        <position position="1"/>
    </location>
</feature>
<gene>
    <name evidence="7" type="primary">FAT1_9</name>
    <name evidence="7" type="ORF">TNCT_308541</name>
</gene>
<dbReference type="Gene3D" id="2.10.25.10">
    <property type="entry name" value="Laminin"/>
    <property type="match status" value="2"/>
</dbReference>
<evidence type="ECO:0000256" key="1">
    <source>
        <dbReference type="ARBA" id="ARBA00022536"/>
    </source>
</evidence>
<dbReference type="EMBL" id="BMAO01020389">
    <property type="protein sequence ID" value="GFQ67015.1"/>
    <property type="molecule type" value="Genomic_DNA"/>
</dbReference>
<feature type="domain" description="EGF-like" evidence="6">
    <location>
        <begin position="20"/>
        <end position="59"/>
    </location>
</feature>
<reference evidence="7" key="1">
    <citation type="submission" date="2020-07" db="EMBL/GenBank/DDBJ databases">
        <title>Multicomponent nature underlies the extraordinary mechanical properties of spider dragline silk.</title>
        <authorList>
            <person name="Kono N."/>
            <person name="Nakamura H."/>
            <person name="Mori M."/>
            <person name="Yoshida Y."/>
            <person name="Ohtoshi R."/>
            <person name="Malay A.D."/>
            <person name="Moran D.A.P."/>
            <person name="Tomita M."/>
            <person name="Numata K."/>
            <person name="Arakawa K."/>
        </authorList>
    </citation>
    <scope>NUCLEOTIDE SEQUENCE</scope>
</reference>
<dbReference type="PANTHER" id="PTHR12916">
    <property type="entry name" value="CYTOCHROME C OXIDASE POLYPEPTIDE VIC-2"/>
    <property type="match status" value="1"/>
</dbReference>
<dbReference type="InterPro" id="IPR018097">
    <property type="entry name" value="EGF_Ca-bd_CS"/>
</dbReference>
<keyword evidence="2" id="KW-0732">Signal</keyword>
<dbReference type="PROSITE" id="PS50026">
    <property type="entry name" value="EGF_3"/>
    <property type="match status" value="2"/>
</dbReference>
<evidence type="ECO:0000256" key="2">
    <source>
        <dbReference type="ARBA" id="ARBA00022729"/>
    </source>
</evidence>
<dbReference type="SMART" id="SM00179">
    <property type="entry name" value="EGF_CA"/>
    <property type="match status" value="2"/>
</dbReference>
<comment type="caution">
    <text evidence="7">The sequence shown here is derived from an EMBL/GenBank/DDBJ whole genome shotgun (WGS) entry which is preliminary data.</text>
</comment>
<accession>A0A8X6EZQ7</accession>
<keyword evidence="4 5" id="KW-1015">Disulfide bond</keyword>
<keyword evidence="8" id="KW-1185">Reference proteome</keyword>
<dbReference type="InterPro" id="IPR000152">
    <property type="entry name" value="EGF-type_Asp/Asn_hydroxyl_site"/>
</dbReference>
<feature type="domain" description="EGF-like" evidence="6">
    <location>
        <begin position="60"/>
        <end position="97"/>
    </location>
</feature>
<sequence>AEDRWCSCPDNFTGRYCDVDVDECQYADACPEHEVCQNTYGSYKCFCEEGFNRDGYKCIQKTNCLEDPCMNFADCVDREEGKITCICRLGYSGKYCEKGKLLQPE</sequence>
<name>A0A8X6EZQ7_TRICU</name>
<dbReference type="InterPro" id="IPR001881">
    <property type="entry name" value="EGF-like_Ca-bd_dom"/>
</dbReference>
<dbReference type="Pfam" id="PF07645">
    <property type="entry name" value="EGF_CA"/>
    <property type="match status" value="1"/>
</dbReference>
<protein>
    <submittedName>
        <fullName evidence="7">Protocadherin Fat 1</fullName>
    </submittedName>
</protein>
<evidence type="ECO:0000256" key="3">
    <source>
        <dbReference type="ARBA" id="ARBA00022737"/>
    </source>
</evidence>
<dbReference type="SMART" id="SM00181">
    <property type="entry name" value="EGF"/>
    <property type="match status" value="2"/>
</dbReference>
<dbReference type="CDD" id="cd00054">
    <property type="entry name" value="EGF_CA"/>
    <property type="match status" value="1"/>
</dbReference>
<proteinExistence type="predicted"/>
<organism evidence="7 8">
    <name type="scientific">Trichonephila clavata</name>
    <name type="common">Joro spider</name>
    <name type="synonym">Nephila clavata</name>
    <dbReference type="NCBI Taxonomy" id="2740835"/>
    <lineage>
        <taxon>Eukaryota</taxon>
        <taxon>Metazoa</taxon>
        <taxon>Ecdysozoa</taxon>
        <taxon>Arthropoda</taxon>
        <taxon>Chelicerata</taxon>
        <taxon>Arachnida</taxon>
        <taxon>Araneae</taxon>
        <taxon>Araneomorphae</taxon>
        <taxon>Entelegynae</taxon>
        <taxon>Araneoidea</taxon>
        <taxon>Nephilidae</taxon>
        <taxon>Trichonephila</taxon>
    </lineage>
</organism>
<evidence type="ECO:0000259" key="6">
    <source>
        <dbReference type="PROSITE" id="PS50026"/>
    </source>
</evidence>
<evidence type="ECO:0000256" key="4">
    <source>
        <dbReference type="ARBA" id="ARBA00023157"/>
    </source>
</evidence>
<dbReference type="PANTHER" id="PTHR12916:SF4">
    <property type="entry name" value="UNINFLATABLE, ISOFORM C"/>
    <property type="match status" value="1"/>
</dbReference>
<dbReference type="PROSITE" id="PS01186">
    <property type="entry name" value="EGF_2"/>
    <property type="match status" value="2"/>
</dbReference>
<evidence type="ECO:0000256" key="5">
    <source>
        <dbReference type="PROSITE-ProRule" id="PRU00076"/>
    </source>
</evidence>
<dbReference type="SUPFAM" id="SSF57184">
    <property type="entry name" value="Growth factor receptor domain"/>
    <property type="match status" value="1"/>
</dbReference>
<comment type="caution">
    <text evidence="5">Lacks conserved residue(s) required for the propagation of feature annotation.</text>
</comment>
<dbReference type="Proteomes" id="UP000887116">
    <property type="component" value="Unassembled WGS sequence"/>
</dbReference>
<dbReference type="PROSITE" id="PS01187">
    <property type="entry name" value="EGF_CA"/>
    <property type="match status" value="1"/>
</dbReference>
<keyword evidence="3" id="KW-0677">Repeat</keyword>
<dbReference type="GO" id="GO:0005509">
    <property type="term" value="F:calcium ion binding"/>
    <property type="evidence" value="ECO:0007669"/>
    <property type="project" value="InterPro"/>
</dbReference>